<dbReference type="Proteomes" id="UP000548476">
    <property type="component" value="Unassembled WGS sequence"/>
</dbReference>
<sequence length="242" mass="25697">MWVDDSGGDGLPVVLLHPGWGDSAIWEPLLELLPDDVRTIRFDARGHGLSPAPASPFSVYDDLLDVLDHCEVDEAVFVGSSGGAATALSLAVAEPEQVAGLVLVSPGVSDYPWDFGDPYFARFGELYEERDVDGLLDLGRETWARSGLSDAVEAQLRSGVLAMLAQDGLAEADPPAFDGLDEIDVPAAVVLGDLDHPLVNGCAIEVAARIPDCELVTVTGADHLLPLRAPEILARLVLRIRA</sequence>
<gene>
    <name evidence="2" type="ORF">HNR73_005036</name>
</gene>
<proteinExistence type="predicted"/>
<dbReference type="InterPro" id="IPR029058">
    <property type="entry name" value="AB_hydrolase_fold"/>
</dbReference>
<dbReference type="Pfam" id="PF12697">
    <property type="entry name" value="Abhydrolase_6"/>
    <property type="match status" value="1"/>
</dbReference>
<evidence type="ECO:0000313" key="3">
    <source>
        <dbReference type="Proteomes" id="UP000548476"/>
    </source>
</evidence>
<reference evidence="2 3" key="1">
    <citation type="submission" date="2020-08" db="EMBL/GenBank/DDBJ databases">
        <title>Genomic Encyclopedia of Type Strains, Phase IV (KMG-IV): sequencing the most valuable type-strain genomes for metagenomic binning, comparative biology and taxonomic classification.</title>
        <authorList>
            <person name="Goeker M."/>
        </authorList>
    </citation>
    <scope>NUCLEOTIDE SEQUENCE [LARGE SCALE GENOMIC DNA]</scope>
    <source>
        <strain evidence="2 3">YIM 65646</strain>
    </source>
</reference>
<dbReference type="SUPFAM" id="SSF53474">
    <property type="entry name" value="alpha/beta-Hydrolases"/>
    <property type="match status" value="1"/>
</dbReference>
<evidence type="ECO:0000259" key="1">
    <source>
        <dbReference type="Pfam" id="PF12697"/>
    </source>
</evidence>
<dbReference type="AlphaFoldDB" id="A0A841FQQ5"/>
<accession>A0A841FQQ5</accession>
<name>A0A841FQQ5_9ACTN</name>
<keyword evidence="3" id="KW-1185">Reference proteome</keyword>
<dbReference type="InterPro" id="IPR050266">
    <property type="entry name" value="AB_hydrolase_sf"/>
</dbReference>
<dbReference type="RefSeq" id="WP_184789981.1">
    <property type="nucleotide sequence ID" value="NZ_BONT01000106.1"/>
</dbReference>
<comment type="caution">
    <text evidence="2">The sequence shown here is derived from an EMBL/GenBank/DDBJ whole genome shotgun (WGS) entry which is preliminary data.</text>
</comment>
<protein>
    <submittedName>
        <fullName evidence="2">Pimeloyl-ACP methyl ester carboxylesterase</fullName>
    </submittedName>
</protein>
<organism evidence="2 3">
    <name type="scientific">Phytomonospora endophytica</name>
    <dbReference type="NCBI Taxonomy" id="714109"/>
    <lineage>
        <taxon>Bacteria</taxon>
        <taxon>Bacillati</taxon>
        <taxon>Actinomycetota</taxon>
        <taxon>Actinomycetes</taxon>
        <taxon>Micromonosporales</taxon>
        <taxon>Micromonosporaceae</taxon>
        <taxon>Phytomonospora</taxon>
    </lineage>
</organism>
<dbReference type="EMBL" id="JACHGT010000011">
    <property type="protein sequence ID" value="MBB6037163.1"/>
    <property type="molecule type" value="Genomic_DNA"/>
</dbReference>
<feature type="domain" description="AB hydrolase-1" evidence="1">
    <location>
        <begin position="13"/>
        <end position="235"/>
    </location>
</feature>
<dbReference type="Gene3D" id="3.40.50.1820">
    <property type="entry name" value="alpha/beta hydrolase"/>
    <property type="match status" value="1"/>
</dbReference>
<dbReference type="PRINTS" id="PR00111">
    <property type="entry name" value="ABHYDROLASE"/>
</dbReference>
<dbReference type="PANTHER" id="PTHR43798">
    <property type="entry name" value="MONOACYLGLYCEROL LIPASE"/>
    <property type="match status" value="1"/>
</dbReference>
<evidence type="ECO:0000313" key="2">
    <source>
        <dbReference type="EMBL" id="MBB6037163.1"/>
    </source>
</evidence>
<dbReference type="GO" id="GO:0003824">
    <property type="term" value="F:catalytic activity"/>
    <property type="evidence" value="ECO:0007669"/>
    <property type="project" value="UniProtKB-ARBA"/>
</dbReference>
<dbReference type="InterPro" id="IPR000073">
    <property type="entry name" value="AB_hydrolase_1"/>
</dbReference>